<feature type="compositionally biased region" description="Polar residues" evidence="2">
    <location>
        <begin position="38"/>
        <end position="50"/>
    </location>
</feature>
<dbReference type="Proteomes" id="UP000694397">
    <property type="component" value="Chromosome 10"/>
</dbReference>
<feature type="region of interest" description="Disordered" evidence="2">
    <location>
        <begin position="754"/>
        <end position="884"/>
    </location>
</feature>
<dbReference type="AlphaFoldDB" id="A0A8C9SNF9"/>
<protein>
    <submittedName>
        <fullName evidence="3">Uncharacterized protein</fullName>
    </submittedName>
</protein>
<dbReference type="Ensembl" id="ENSSFOT00015037352.2">
    <property type="protein sequence ID" value="ENSSFOP00015036950.2"/>
    <property type="gene ID" value="ENSSFOG00015023511.2"/>
</dbReference>
<evidence type="ECO:0000256" key="1">
    <source>
        <dbReference type="ARBA" id="ARBA00023054"/>
    </source>
</evidence>
<reference evidence="3" key="2">
    <citation type="submission" date="2025-08" db="UniProtKB">
        <authorList>
            <consortium name="Ensembl"/>
        </authorList>
    </citation>
    <scope>IDENTIFICATION</scope>
</reference>
<feature type="compositionally biased region" description="Basic and acidic residues" evidence="2">
    <location>
        <begin position="334"/>
        <end position="344"/>
    </location>
</feature>
<feature type="region of interest" description="Disordered" evidence="2">
    <location>
        <begin position="317"/>
        <end position="573"/>
    </location>
</feature>
<name>A0A8C9SNF9_SCLFO</name>
<evidence type="ECO:0000256" key="2">
    <source>
        <dbReference type="SAM" id="MobiDB-lite"/>
    </source>
</evidence>
<dbReference type="PANTHER" id="PTHR24200:SF14">
    <property type="entry name" value="MICROTUBULE-ASSOCIATED TUMOR SUPPRESSOR CANDIDATE 2"/>
    <property type="match status" value="1"/>
</dbReference>
<dbReference type="GO" id="GO:0005634">
    <property type="term" value="C:nucleus"/>
    <property type="evidence" value="ECO:0007669"/>
    <property type="project" value="TreeGrafter"/>
</dbReference>
<dbReference type="GeneTree" id="ENSGT00950000183026"/>
<organism evidence="3 4">
    <name type="scientific">Scleropages formosus</name>
    <name type="common">Asian bonytongue</name>
    <name type="synonym">Osteoglossum formosum</name>
    <dbReference type="NCBI Taxonomy" id="113540"/>
    <lineage>
        <taxon>Eukaryota</taxon>
        <taxon>Metazoa</taxon>
        <taxon>Chordata</taxon>
        <taxon>Craniata</taxon>
        <taxon>Vertebrata</taxon>
        <taxon>Euteleostomi</taxon>
        <taxon>Actinopterygii</taxon>
        <taxon>Neopterygii</taxon>
        <taxon>Teleostei</taxon>
        <taxon>Osteoglossocephala</taxon>
        <taxon>Osteoglossomorpha</taxon>
        <taxon>Osteoglossiformes</taxon>
        <taxon>Osteoglossidae</taxon>
        <taxon>Scleropages</taxon>
    </lineage>
</organism>
<reference evidence="3" key="3">
    <citation type="submission" date="2025-09" db="UniProtKB">
        <authorList>
            <consortium name="Ensembl"/>
        </authorList>
    </citation>
    <scope>IDENTIFICATION</scope>
</reference>
<evidence type="ECO:0000313" key="3">
    <source>
        <dbReference type="Ensembl" id="ENSSFOP00015036950.2"/>
    </source>
</evidence>
<feature type="compositionally biased region" description="Basic and acidic residues" evidence="2">
    <location>
        <begin position="399"/>
        <end position="415"/>
    </location>
</feature>
<accession>A0A8C9SNF9</accession>
<feature type="compositionally biased region" description="Polar residues" evidence="2">
    <location>
        <begin position="238"/>
        <end position="248"/>
    </location>
</feature>
<dbReference type="InterPro" id="IPR051293">
    <property type="entry name" value="MTUS1/CCDC69"/>
</dbReference>
<feature type="region of interest" description="Disordered" evidence="2">
    <location>
        <begin position="268"/>
        <end position="295"/>
    </location>
</feature>
<proteinExistence type="predicted"/>
<dbReference type="OrthoDB" id="10038993at2759"/>
<feature type="compositionally biased region" description="Basic and acidic residues" evidence="2">
    <location>
        <begin position="823"/>
        <end position="833"/>
    </location>
</feature>
<feature type="region of interest" description="Disordered" evidence="2">
    <location>
        <begin position="223"/>
        <end position="248"/>
    </location>
</feature>
<dbReference type="PANTHER" id="PTHR24200">
    <property type="entry name" value="TOUCAN, ISOFORM A"/>
    <property type="match status" value="1"/>
</dbReference>
<reference evidence="3 4" key="1">
    <citation type="submission" date="2019-04" db="EMBL/GenBank/DDBJ databases">
        <authorList>
            <consortium name="Wellcome Sanger Institute Data Sharing"/>
        </authorList>
    </citation>
    <scope>NUCLEOTIDE SEQUENCE [LARGE SCALE GENOMIC DNA]</scope>
</reference>
<keyword evidence="4" id="KW-1185">Reference proteome</keyword>
<feature type="compositionally biased region" description="Basic and acidic residues" evidence="2">
    <location>
        <begin position="487"/>
        <end position="499"/>
    </location>
</feature>
<dbReference type="GO" id="GO:0008017">
    <property type="term" value="F:microtubule binding"/>
    <property type="evidence" value="ECO:0007669"/>
    <property type="project" value="TreeGrafter"/>
</dbReference>
<evidence type="ECO:0000313" key="4">
    <source>
        <dbReference type="Proteomes" id="UP000694397"/>
    </source>
</evidence>
<keyword evidence="1" id="KW-0175">Coiled coil</keyword>
<dbReference type="GO" id="GO:0005737">
    <property type="term" value="C:cytoplasm"/>
    <property type="evidence" value="ECO:0007669"/>
    <property type="project" value="TreeGrafter"/>
</dbReference>
<feature type="compositionally biased region" description="Basic and acidic residues" evidence="2">
    <location>
        <begin position="268"/>
        <end position="280"/>
    </location>
</feature>
<sequence length="884" mass="95727">MNVPSEHRGPLGPDFQDHQFEMKNNNRQVLYVPKGDANANQVQEPNATTESRSDRDDTGSLPPLVSQHDEQDKVIIWGTDSQCDDPDLEEFEMLECQELEACLVEEERDYEKAAGARCGSLSDTQLSLVLAGKEMSCDGEEGRVSRWNLPDQEFTNSHSPGARAMCVTADFSSENDVFVSCVSTMSVVGGSFCSALDSTAEIQALESQHTSADRNRTISEDLTLVSQSPPSVPVKNKTPGQSEGSAQGNMASVCVDMNLNSTITSYESHRELEKTRKDQRSPSLDSGPEECTHDLMDTTDMDVDLHQEHFQRTEGYHNGWKLKTSDENGSSRPLRSDGARHKVDVQSGCPASPSRRMSHKVNGRLPRDDEVSSSHPKVQMGKMPAQPPSVDSKALRKQGSFERNRSASPSLEKKAQLARRPWGSPSRPATPPSPKTTGSPVRRPPMSPARATSHKAPPQERHETSKLPGKTPCPSSGIPKPILHHPSRPEEKAEPETRSGRSPTPSAELPKPKNVRPKIITSIRRSPQGRPHPSALPYEASTLPCRLTSQGRPLPSRESKAVSHPHSHTKAPPILSDKYRHEVEKACCLNQDLVVSGIRPSGHTGPHRLMGKSESFCEGLYERGRGAAVLEGPGYEDPPAPSLGQHRAMSLSCSPRIIRPQLGLGAVTRLPSAKTRMLFAGQRSALPPGHSARAASPPAFCCLEIVADQRKPGTDPPAKSLIPQPGYSGLRPPGFTRLPAGRLATFGFIRSASVSSASSHQLSDRPQGEPRLPIHRHSGTEEASVHRAAGHLGETQPQAPGRSSPHPPVTSLLPSTRGSPLASRKELQKEADAVRPGPSSPKRFAAVLPKPQSPGASPPPERSPLHTASPGNAHPSSWRCLRNS</sequence>
<feature type="region of interest" description="Disordered" evidence="2">
    <location>
        <begin position="32"/>
        <end position="69"/>
    </location>
</feature>